<evidence type="ECO:0000256" key="1">
    <source>
        <dbReference type="SAM" id="Coils"/>
    </source>
</evidence>
<proteinExistence type="predicted"/>
<dbReference type="NCBIfam" id="NF047397">
    <property type="entry name" value="slr1339_fam"/>
    <property type="match status" value="1"/>
</dbReference>
<name>A0ABX1PBF5_9CYAN</name>
<keyword evidence="3" id="KW-1185">Reference proteome</keyword>
<sequence>MDSLDKLLAELKAEYEEQKPQQHQLKANSIKPVNKMEQKSNSLIDNLLAEVKADFEQKDLAEKLQKQQEQEQERIRQEQIQAKKLEELKKQAEDWLAKLDPLSLEGLWFERFAEGYPSKLEAAIEYLQTG</sequence>
<dbReference type="Pfam" id="PF26643">
    <property type="entry name" value="Slr1339"/>
    <property type="match status" value="1"/>
</dbReference>
<dbReference type="EMBL" id="QMEB01000179">
    <property type="protein sequence ID" value="NMG21634.1"/>
    <property type="molecule type" value="Genomic_DNA"/>
</dbReference>
<evidence type="ECO:0000313" key="3">
    <source>
        <dbReference type="Proteomes" id="UP000718564"/>
    </source>
</evidence>
<accession>A0ABX1PBF5</accession>
<evidence type="ECO:0000313" key="2">
    <source>
        <dbReference type="EMBL" id="NMG21634.1"/>
    </source>
</evidence>
<dbReference type="InterPro" id="IPR058106">
    <property type="entry name" value="Slr1339"/>
</dbReference>
<evidence type="ECO:0008006" key="4">
    <source>
        <dbReference type="Google" id="ProtNLM"/>
    </source>
</evidence>
<gene>
    <name evidence="2" type="ORF">DP116_20170</name>
</gene>
<dbReference type="RefSeq" id="WP_169156862.1">
    <property type="nucleotide sequence ID" value="NZ_CAWPJE010000174.1"/>
</dbReference>
<feature type="coiled-coil region" evidence="1">
    <location>
        <begin position="53"/>
        <end position="105"/>
    </location>
</feature>
<protein>
    <recommendedName>
        <fullName evidence="4">ATPase</fullName>
    </recommendedName>
</protein>
<organism evidence="2 3">
    <name type="scientific">Brasilonema bromeliae SPC951</name>
    <dbReference type="NCBI Taxonomy" id="385972"/>
    <lineage>
        <taxon>Bacteria</taxon>
        <taxon>Bacillati</taxon>
        <taxon>Cyanobacteriota</taxon>
        <taxon>Cyanophyceae</taxon>
        <taxon>Nostocales</taxon>
        <taxon>Scytonemataceae</taxon>
        <taxon>Brasilonema</taxon>
        <taxon>Bromeliae group (in: Brasilonema)</taxon>
    </lineage>
</organism>
<keyword evidence="1" id="KW-0175">Coiled coil</keyword>
<dbReference type="Proteomes" id="UP000718564">
    <property type="component" value="Unassembled WGS sequence"/>
</dbReference>
<reference evidence="2 3" key="1">
    <citation type="submission" date="2018-06" db="EMBL/GenBank/DDBJ databases">
        <title>Comparative genomics of Brasilonema spp. strains.</title>
        <authorList>
            <person name="Alvarenga D.O."/>
            <person name="Fiore M.F."/>
            <person name="Varani A.M."/>
        </authorList>
    </citation>
    <scope>NUCLEOTIDE SEQUENCE [LARGE SCALE GENOMIC DNA]</scope>
    <source>
        <strain evidence="2 3">SPC951</strain>
    </source>
</reference>
<comment type="caution">
    <text evidence="2">The sequence shown here is derived from an EMBL/GenBank/DDBJ whole genome shotgun (WGS) entry which is preliminary data.</text>
</comment>